<keyword evidence="2" id="KW-1185">Reference proteome</keyword>
<dbReference type="EMBL" id="JACEIK010001928">
    <property type="protein sequence ID" value="MCD7473147.1"/>
    <property type="molecule type" value="Genomic_DNA"/>
</dbReference>
<name>A0ABS8TRI0_DATST</name>
<comment type="caution">
    <text evidence="1">The sequence shown here is derived from an EMBL/GenBank/DDBJ whole genome shotgun (WGS) entry which is preliminary data.</text>
</comment>
<protein>
    <submittedName>
        <fullName evidence="1">Uncharacterized protein</fullName>
    </submittedName>
</protein>
<sequence>MPQVAREDISEFSFLSEFKEEMGDDLSSDRDEASTVVFSLQRTRYSGPSLAVASPQQRELAKQYVVPRPLVPGLYSPSFIIYCRTLLPSYTA</sequence>
<organism evidence="1 2">
    <name type="scientific">Datura stramonium</name>
    <name type="common">Jimsonweed</name>
    <name type="synonym">Common thornapple</name>
    <dbReference type="NCBI Taxonomy" id="4076"/>
    <lineage>
        <taxon>Eukaryota</taxon>
        <taxon>Viridiplantae</taxon>
        <taxon>Streptophyta</taxon>
        <taxon>Embryophyta</taxon>
        <taxon>Tracheophyta</taxon>
        <taxon>Spermatophyta</taxon>
        <taxon>Magnoliopsida</taxon>
        <taxon>eudicotyledons</taxon>
        <taxon>Gunneridae</taxon>
        <taxon>Pentapetalae</taxon>
        <taxon>asterids</taxon>
        <taxon>lamiids</taxon>
        <taxon>Solanales</taxon>
        <taxon>Solanaceae</taxon>
        <taxon>Solanoideae</taxon>
        <taxon>Datureae</taxon>
        <taxon>Datura</taxon>
    </lineage>
</organism>
<gene>
    <name evidence="1" type="ORF">HAX54_014781</name>
</gene>
<evidence type="ECO:0000313" key="2">
    <source>
        <dbReference type="Proteomes" id="UP000823775"/>
    </source>
</evidence>
<accession>A0ABS8TRI0</accession>
<proteinExistence type="predicted"/>
<dbReference type="Proteomes" id="UP000823775">
    <property type="component" value="Unassembled WGS sequence"/>
</dbReference>
<evidence type="ECO:0000313" key="1">
    <source>
        <dbReference type="EMBL" id="MCD7473147.1"/>
    </source>
</evidence>
<reference evidence="1 2" key="1">
    <citation type="journal article" date="2021" name="BMC Genomics">
        <title>Datura genome reveals duplications of psychoactive alkaloid biosynthetic genes and high mutation rate following tissue culture.</title>
        <authorList>
            <person name="Rajewski A."/>
            <person name="Carter-House D."/>
            <person name="Stajich J."/>
            <person name="Litt A."/>
        </authorList>
    </citation>
    <scope>NUCLEOTIDE SEQUENCE [LARGE SCALE GENOMIC DNA]</scope>
    <source>
        <strain evidence="1">AR-01</strain>
    </source>
</reference>